<sequence length="161" mass="17408">MKKNTGLTLIELIIYVTILLTLLAVTTKIFSSLIDSQLETSQTSSVEQDSRYIFARLSSDISRATSITTPSLLGQTSGTLTLVINGLNSTYSLNGNNLELSDNYGLYQLNSFGSTVSNLSFQRLGNASGKPSIKVTFTLSSTAKRNSQSEVKTYSTTIGTR</sequence>
<dbReference type="InterPro" id="IPR012902">
    <property type="entry name" value="N_methyl_site"/>
</dbReference>
<evidence type="ECO:0008006" key="4">
    <source>
        <dbReference type="Google" id="ProtNLM"/>
    </source>
</evidence>
<reference evidence="2 3" key="1">
    <citation type="journal article" date="2016" name="Nat. Commun.">
        <title>Thousands of microbial genomes shed light on interconnected biogeochemical processes in an aquifer system.</title>
        <authorList>
            <person name="Anantharaman K."/>
            <person name="Brown C.T."/>
            <person name="Hug L.A."/>
            <person name="Sharon I."/>
            <person name="Castelle C.J."/>
            <person name="Probst A.J."/>
            <person name="Thomas B.C."/>
            <person name="Singh A."/>
            <person name="Wilkins M.J."/>
            <person name="Karaoz U."/>
            <person name="Brodie E.L."/>
            <person name="Williams K.H."/>
            <person name="Hubbard S.S."/>
            <person name="Banfield J.F."/>
        </authorList>
    </citation>
    <scope>NUCLEOTIDE SEQUENCE [LARGE SCALE GENOMIC DNA]</scope>
</reference>
<gene>
    <name evidence="2" type="ORF">A3D77_01155</name>
</gene>
<keyword evidence="1" id="KW-0472">Membrane</keyword>
<evidence type="ECO:0000313" key="2">
    <source>
        <dbReference type="EMBL" id="OGG12523.1"/>
    </source>
</evidence>
<proteinExistence type="predicted"/>
<dbReference type="Pfam" id="PF07963">
    <property type="entry name" value="N_methyl"/>
    <property type="match status" value="1"/>
</dbReference>
<comment type="caution">
    <text evidence="2">The sequence shown here is derived from an EMBL/GenBank/DDBJ whole genome shotgun (WGS) entry which is preliminary data.</text>
</comment>
<protein>
    <recommendedName>
        <fullName evidence="4">Prepilin-type N-terminal cleavage/methylation domain-containing protein</fullName>
    </recommendedName>
</protein>
<dbReference type="AlphaFoldDB" id="A0A1F5ZJK2"/>
<evidence type="ECO:0000256" key="1">
    <source>
        <dbReference type="SAM" id="Phobius"/>
    </source>
</evidence>
<dbReference type="STRING" id="1798382.A3D77_01155"/>
<organism evidence="2 3">
    <name type="scientific">Candidatus Gottesmanbacteria bacterium RIFCSPHIGHO2_02_FULL_39_11</name>
    <dbReference type="NCBI Taxonomy" id="1798382"/>
    <lineage>
        <taxon>Bacteria</taxon>
        <taxon>Candidatus Gottesmaniibacteriota</taxon>
    </lineage>
</organism>
<feature type="transmembrane region" description="Helical" evidence="1">
    <location>
        <begin position="12"/>
        <end position="34"/>
    </location>
</feature>
<keyword evidence="1" id="KW-0812">Transmembrane</keyword>
<accession>A0A1F5ZJK2</accession>
<name>A0A1F5ZJK2_9BACT</name>
<evidence type="ECO:0000313" key="3">
    <source>
        <dbReference type="Proteomes" id="UP000176923"/>
    </source>
</evidence>
<dbReference type="EMBL" id="MFJL01000046">
    <property type="protein sequence ID" value="OGG12523.1"/>
    <property type="molecule type" value="Genomic_DNA"/>
</dbReference>
<dbReference type="Proteomes" id="UP000176923">
    <property type="component" value="Unassembled WGS sequence"/>
</dbReference>
<keyword evidence="1" id="KW-1133">Transmembrane helix</keyword>